<protein>
    <recommendedName>
        <fullName evidence="3">C-type lectin domain-containing protein</fullName>
    </recommendedName>
</protein>
<keyword evidence="2" id="KW-1185">Reference proteome</keyword>
<sequence length="188" mass="19375">MGGRLQLAAAAALALRGRGQPAAGDPDEEAGLFDCGLGAERFRAVRGARSGEAGVEAGGCQWVRVVGASFLPGHAGGVASASRSFSEAKAACEEMGEGCAGVTLQPCATEDDLVYSLRASRDWHASPYGETSWLKECGASEEAPEAEAAPASAERCGEDRFVRLREAASDFYADGVRMGIGPPAPVLR</sequence>
<name>A0ABN9W8E6_9DINO</name>
<evidence type="ECO:0000313" key="2">
    <source>
        <dbReference type="Proteomes" id="UP001189429"/>
    </source>
</evidence>
<reference evidence="1" key="1">
    <citation type="submission" date="2023-10" db="EMBL/GenBank/DDBJ databases">
        <authorList>
            <person name="Chen Y."/>
            <person name="Shah S."/>
            <person name="Dougan E. K."/>
            <person name="Thang M."/>
            <person name="Chan C."/>
        </authorList>
    </citation>
    <scope>NUCLEOTIDE SEQUENCE [LARGE SCALE GENOMIC DNA]</scope>
</reference>
<organism evidence="1 2">
    <name type="scientific">Prorocentrum cordatum</name>
    <dbReference type="NCBI Taxonomy" id="2364126"/>
    <lineage>
        <taxon>Eukaryota</taxon>
        <taxon>Sar</taxon>
        <taxon>Alveolata</taxon>
        <taxon>Dinophyceae</taxon>
        <taxon>Prorocentrales</taxon>
        <taxon>Prorocentraceae</taxon>
        <taxon>Prorocentrum</taxon>
    </lineage>
</organism>
<gene>
    <name evidence="1" type="ORF">PCOR1329_LOCUS64175</name>
</gene>
<dbReference type="EMBL" id="CAUYUJ010018171">
    <property type="protein sequence ID" value="CAK0881262.1"/>
    <property type="molecule type" value="Genomic_DNA"/>
</dbReference>
<proteinExistence type="predicted"/>
<accession>A0ABN9W8E6</accession>
<dbReference type="Proteomes" id="UP001189429">
    <property type="component" value="Unassembled WGS sequence"/>
</dbReference>
<comment type="caution">
    <text evidence="1">The sequence shown here is derived from an EMBL/GenBank/DDBJ whole genome shotgun (WGS) entry which is preliminary data.</text>
</comment>
<evidence type="ECO:0000313" key="1">
    <source>
        <dbReference type="EMBL" id="CAK0881262.1"/>
    </source>
</evidence>
<evidence type="ECO:0008006" key="3">
    <source>
        <dbReference type="Google" id="ProtNLM"/>
    </source>
</evidence>